<dbReference type="EMBL" id="ACYT02000089">
    <property type="protein sequence ID" value="EFF78776.1"/>
    <property type="molecule type" value="Genomic_DNA"/>
</dbReference>
<evidence type="ECO:0000313" key="2">
    <source>
        <dbReference type="Proteomes" id="UP000003150"/>
    </source>
</evidence>
<accession>D4U268</accession>
<sequence>SLRLGVVDLEARPGPAAAHGHRSLALRSLRCPSHQWGWVAVIWFGASSRSPARPRRRPRVLRLGPVDRVARLSETAVTFAGVGRASIETAVTFAGEKWVFLVQFSGAEVMPVSAVPCWGRAVVVLVSMSPRCRAWCAIFFALLGLMVGVSATKFAQRAQIGPNSAFLRSLGEFFCGNAAGGAVLGVFFRDPAAVGACGRTLLPRGTGTRAHLLAASTL</sequence>
<evidence type="ECO:0000313" key="1">
    <source>
        <dbReference type="EMBL" id="EFF78776.1"/>
    </source>
</evidence>
<organism evidence="1 2">
    <name type="scientific">Schaalia odontolytica F0309</name>
    <dbReference type="NCBI Taxonomy" id="649742"/>
    <lineage>
        <taxon>Bacteria</taxon>
        <taxon>Bacillati</taxon>
        <taxon>Actinomycetota</taxon>
        <taxon>Actinomycetes</taxon>
        <taxon>Actinomycetales</taxon>
        <taxon>Actinomycetaceae</taxon>
        <taxon>Schaalia</taxon>
    </lineage>
</organism>
<dbReference type="HOGENOM" id="CLU_1263866_0_0_11"/>
<name>D4U268_9ACTO</name>
<dbReference type="AlphaFoldDB" id="D4U268"/>
<feature type="non-terminal residue" evidence="1">
    <location>
        <position position="1"/>
    </location>
</feature>
<gene>
    <name evidence="1" type="ORF">HMPREF0970_02322</name>
</gene>
<comment type="caution">
    <text evidence="1">The sequence shown here is derived from an EMBL/GenBank/DDBJ whole genome shotgun (WGS) entry which is preliminary data.</text>
</comment>
<reference evidence="1 2" key="1">
    <citation type="submission" date="2009-10" db="EMBL/GenBank/DDBJ databases">
        <authorList>
            <person name="Weinstock G."/>
            <person name="Sodergren E."/>
            <person name="Clifton S."/>
            <person name="Fulton L."/>
            <person name="Fulton B."/>
            <person name="Courtney L."/>
            <person name="Fronick C."/>
            <person name="Harrison M."/>
            <person name="Strong C."/>
            <person name="Farmer C."/>
            <person name="Delahaunty K."/>
            <person name="Markovic C."/>
            <person name="Hall O."/>
            <person name="Minx P."/>
            <person name="Tomlinson C."/>
            <person name="Mitreva M."/>
            <person name="Nelson J."/>
            <person name="Hou S."/>
            <person name="Wollam A."/>
            <person name="Pepin K.H."/>
            <person name="Johnson M."/>
            <person name="Bhonagiri V."/>
            <person name="Nash W.E."/>
            <person name="Warren W."/>
            <person name="Chinwalla A."/>
            <person name="Mardis E.R."/>
            <person name="Wilson R.K."/>
        </authorList>
    </citation>
    <scope>NUCLEOTIDE SEQUENCE [LARGE SCALE GENOMIC DNA]</scope>
    <source>
        <strain evidence="1 2">F0309</strain>
    </source>
</reference>
<proteinExistence type="predicted"/>
<dbReference type="Proteomes" id="UP000003150">
    <property type="component" value="Unassembled WGS sequence"/>
</dbReference>
<protein>
    <submittedName>
        <fullName evidence="1">Uncharacterized protein</fullName>
    </submittedName>
</protein>